<feature type="non-terminal residue" evidence="8">
    <location>
        <position position="302"/>
    </location>
</feature>
<dbReference type="Gene3D" id="3.40.50.150">
    <property type="entry name" value="Vaccinia Virus protein VP39"/>
    <property type="match status" value="1"/>
</dbReference>
<accession>A0ABY6L847</accession>
<proteinExistence type="inferred from homology"/>
<evidence type="ECO:0000256" key="1">
    <source>
        <dbReference type="ARBA" id="ARBA00022603"/>
    </source>
</evidence>
<reference evidence="8 9" key="1">
    <citation type="submission" date="2022-01" db="EMBL/GenBank/DDBJ databases">
        <title>A chromosomal length assembly of Cordylochernes scorpioides.</title>
        <authorList>
            <person name="Zeh D."/>
            <person name="Zeh J."/>
        </authorList>
    </citation>
    <scope>NUCLEOTIDE SEQUENCE [LARGE SCALE GENOMIC DNA]</scope>
    <source>
        <strain evidence="8">IN4F17</strain>
        <tissue evidence="8">Whole Body</tissue>
    </source>
</reference>
<dbReference type="CDD" id="cd02440">
    <property type="entry name" value="AdoMet_MTases"/>
    <property type="match status" value="1"/>
</dbReference>
<name>A0ABY6L847_9ARAC</name>
<keyword evidence="1 5" id="KW-0489">Methyltransferase</keyword>
<dbReference type="PROSITE" id="PS01131">
    <property type="entry name" value="RRNA_A_DIMETH"/>
    <property type="match status" value="1"/>
</dbReference>
<keyword evidence="9" id="KW-1185">Reference proteome</keyword>
<dbReference type="SMART" id="SM00650">
    <property type="entry name" value="rADc"/>
    <property type="match status" value="1"/>
</dbReference>
<organism evidence="8 9">
    <name type="scientific">Cordylochernes scorpioides</name>
    <dbReference type="NCBI Taxonomy" id="51811"/>
    <lineage>
        <taxon>Eukaryota</taxon>
        <taxon>Metazoa</taxon>
        <taxon>Ecdysozoa</taxon>
        <taxon>Arthropoda</taxon>
        <taxon>Chelicerata</taxon>
        <taxon>Arachnida</taxon>
        <taxon>Pseudoscorpiones</taxon>
        <taxon>Cheliferoidea</taxon>
        <taxon>Chernetidae</taxon>
        <taxon>Cordylochernes</taxon>
    </lineage>
</organism>
<protein>
    <recommendedName>
        <fullName evidence="6">rRNA adenine N(6)-methyltransferase</fullName>
        <ecNumber evidence="6">2.1.1.-</ecNumber>
    </recommendedName>
</protein>
<dbReference type="Proteomes" id="UP001235939">
    <property type="component" value="Chromosome 14"/>
</dbReference>
<dbReference type="PANTHER" id="PTHR11727">
    <property type="entry name" value="DIMETHYLADENOSINE TRANSFERASE"/>
    <property type="match status" value="1"/>
</dbReference>
<feature type="binding site" evidence="5">
    <location>
        <position position="52"/>
    </location>
    <ligand>
        <name>S-adenosyl-L-methionine</name>
        <dbReference type="ChEBI" id="CHEBI:59789"/>
    </ligand>
</feature>
<feature type="binding site" evidence="5">
    <location>
        <position position="153"/>
    </location>
    <ligand>
        <name>S-adenosyl-L-methionine</name>
        <dbReference type="ChEBI" id="CHEBI:59789"/>
    </ligand>
</feature>
<keyword evidence="2 5" id="KW-0808">Transferase</keyword>
<evidence type="ECO:0000313" key="8">
    <source>
        <dbReference type="EMBL" id="UYV77034.1"/>
    </source>
</evidence>
<dbReference type="PANTHER" id="PTHR11727:SF17">
    <property type="entry name" value="DIMETHYLADENOSINE TRANSFERASE 1, MITOCHONDRIAL"/>
    <property type="match status" value="1"/>
</dbReference>
<gene>
    <name evidence="8" type="ORF">LAZ67_14002952</name>
</gene>
<dbReference type="EC" id="2.1.1.-" evidence="6"/>
<comment type="caution">
    <text evidence="5">Lacks conserved residue(s) required for the propagation of feature annotation.</text>
</comment>
<dbReference type="InterPro" id="IPR001737">
    <property type="entry name" value="KsgA/Erm"/>
</dbReference>
<evidence type="ECO:0000256" key="2">
    <source>
        <dbReference type="ARBA" id="ARBA00022679"/>
    </source>
</evidence>
<keyword evidence="3 5" id="KW-0949">S-adenosyl-L-methionine</keyword>
<dbReference type="SUPFAM" id="SSF53335">
    <property type="entry name" value="S-adenosyl-L-methionine-dependent methyltransferases"/>
    <property type="match status" value="1"/>
</dbReference>
<evidence type="ECO:0000256" key="4">
    <source>
        <dbReference type="ARBA" id="ARBA00022884"/>
    </source>
</evidence>
<dbReference type="InterPro" id="IPR020598">
    <property type="entry name" value="rRNA_Ade_methylase_Trfase_N"/>
</dbReference>
<dbReference type="Pfam" id="PF00398">
    <property type="entry name" value="RrnaAD"/>
    <property type="match status" value="1"/>
</dbReference>
<keyword evidence="6" id="KW-0698">rRNA processing</keyword>
<feature type="domain" description="Ribosomal RNA adenine methylase transferase N-terminal" evidence="7">
    <location>
        <begin position="59"/>
        <end position="272"/>
    </location>
</feature>
<evidence type="ECO:0000259" key="7">
    <source>
        <dbReference type="SMART" id="SM00650"/>
    </source>
</evidence>
<feature type="binding site" evidence="5">
    <location>
        <position position="54"/>
    </location>
    <ligand>
        <name>S-adenosyl-L-methionine</name>
        <dbReference type="ChEBI" id="CHEBI:59789"/>
    </ligand>
</feature>
<evidence type="ECO:0000256" key="6">
    <source>
        <dbReference type="RuleBase" id="RU362106"/>
    </source>
</evidence>
<evidence type="ECO:0000256" key="5">
    <source>
        <dbReference type="PROSITE-ProRule" id="PRU01026"/>
    </source>
</evidence>
<comment type="similarity">
    <text evidence="5 6">Belongs to the class I-like SAM-binding methyltransferase superfamily. rRNA adenine N(6)-methyltransferase family.</text>
</comment>
<dbReference type="InterPro" id="IPR020596">
    <property type="entry name" value="rRNA_Ade_Mease_Trfase_CS"/>
</dbReference>
<feature type="binding site" evidence="5">
    <location>
        <position position="79"/>
    </location>
    <ligand>
        <name>S-adenosyl-L-methionine</name>
        <dbReference type="ChEBI" id="CHEBI:59789"/>
    </ligand>
</feature>
<sequence length="302" mass="34681">MSVPTQRILRGANALINKEKIVLGAKRLPPLPSVTDLLKMYRIRARRQLSQNFLLHPYMCKRFVDCAGSLRDRTVVEVGPGPGNLTRYILGQAPHEVIAIEKDRHFIPTLEVRHHILWQPSICLFYLIQMTASIMDRAKDWDDICPPIKIIGNLPFNVASPLLIKWLREISEKSGPFALGRVPLILAFQKEVAERIVAPPLWDERSRLSIMSQIYCHSQIKFTISESNYIESVYLNELNQLCRRLTPWLCAGKCFSPRPQVDVSIVRMVPLRKPKIDLPFKLVEKVVRSLFQGKRKNMLGVL</sequence>
<dbReference type="InterPro" id="IPR029063">
    <property type="entry name" value="SAM-dependent_MTases_sf"/>
</dbReference>
<evidence type="ECO:0000256" key="3">
    <source>
        <dbReference type="ARBA" id="ARBA00022691"/>
    </source>
</evidence>
<dbReference type="EMBL" id="CP092876">
    <property type="protein sequence ID" value="UYV77034.1"/>
    <property type="molecule type" value="Genomic_DNA"/>
</dbReference>
<evidence type="ECO:0000313" key="9">
    <source>
        <dbReference type="Proteomes" id="UP001235939"/>
    </source>
</evidence>
<feature type="binding site" evidence="5">
    <location>
        <position position="101"/>
    </location>
    <ligand>
        <name>S-adenosyl-L-methionine</name>
        <dbReference type="ChEBI" id="CHEBI:59789"/>
    </ligand>
</feature>
<dbReference type="PROSITE" id="PS51689">
    <property type="entry name" value="SAM_RNA_A_N6_MT"/>
    <property type="match status" value="1"/>
</dbReference>
<keyword evidence="4 5" id="KW-0694">RNA-binding</keyword>